<gene>
    <name evidence="3" type="ORF">B0H66DRAFT_560672</name>
</gene>
<sequence>MSALFSRISLYFLSFVSGISKHHQTVDSVLLDYPVEYTPASAIPEEFLEELSGWAVTGLGRWLRRHTKVTSRGWTNQQLQSKGRSRHPTAFANQYPRPMSGV</sequence>
<feature type="region of interest" description="Disordered" evidence="1">
    <location>
        <begin position="71"/>
        <end position="102"/>
    </location>
</feature>
<evidence type="ECO:0000313" key="3">
    <source>
        <dbReference type="EMBL" id="KAK3316197.1"/>
    </source>
</evidence>
<evidence type="ECO:0008006" key="5">
    <source>
        <dbReference type="Google" id="ProtNLM"/>
    </source>
</evidence>
<feature type="signal peptide" evidence="2">
    <location>
        <begin position="1"/>
        <end position="18"/>
    </location>
</feature>
<comment type="caution">
    <text evidence="3">The sequence shown here is derived from an EMBL/GenBank/DDBJ whole genome shotgun (WGS) entry which is preliminary data.</text>
</comment>
<evidence type="ECO:0000256" key="1">
    <source>
        <dbReference type="SAM" id="MobiDB-lite"/>
    </source>
</evidence>
<name>A0AAE0I162_9PEZI</name>
<feature type="compositionally biased region" description="Polar residues" evidence="1">
    <location>
        <begin position="71"/>
        <end position="82"/>
    </location>
</feature>
<dbReference type="EMBL" id="JAUEDM010000005">
    <property type="protein sequence ID" value="KAK3316197.1"/>
    <property type="molecule type" value="Genomic_DNA"/>
</dbReference>
<feature type="chain" id="PRO_5042052617" description="Secreted protein" evidence="2">
    <location>
        <begin position="19"/>
        <end position="102"/>
    </location>
</feature>
<evidence type="ECO:0000256" key="2">
    <source>
        <dbReference type="SAM" id="SignalP"/>
    </source>
</evidence>
<protein>
    <recommendedName>
        <fullName evidence="5">Secreted protein</fullName>
    </recommendedName>
</protein>
<reference evidence="3" key="2">
    <citation type="submission" date="2023-06" db="EMBL/GenBank/DDBJ databases">
        <authorList>
            <consortium name="Lawrence Berkeley National Laboratory"/>
            <person name="Haridas S."/>
            <person name="Hensen N."/>
            <person name="Bonometti L."/>
            <person name="Westerberg I."/>
            <person name="Brannstrom I.O."/>
            <person name="Guillou S."/>
            <person name="Cros-Aarteil S."/>
            <person name="Calhoun S."/>
            <person name="Kuo A."/>
            <person name="Mondo S."/>
            <person name="Pangilinan J."/>
            <person name="Riley R."/>
            <person name="Labutti K."/>
            <person name="Andreopoulos B."/>
            <person name="Lipzen A."/>
            <person name="Chen C."/>
            <person name="Yanf M."/>
            <person name="Daum C."/>
            <person name="Ng V."/>
            <person name="Clum A."/>
            <person name="Steindorff A."/>
            <person name="Ohm R."/>
            <person name="Martin F."/>
            <person name="Silar P."/>
            <person name="Natvig D."/>
            <person name="Lalanne C."/>
            <person name="Gautier V."/>
            <person name="Ament-Velasquez S.L."/>
            <person name="Kruys A."/>
            <person name="Hutchinson M.I."/>
            <person name="Powell A.J."/>
            <person name="Barry K."/>
            <person name="Miller A.N."/>
            <person name="Grigoriev I.V."/>
            <person name="Debuchy R."/>
            <person name="Gladieux P."/>
            <person name="Thoren M.H."/>
            <person name="Johannesson H."/>
        </authorList>
    </citation>
    <scope>NUCLEOTIDE SEQUENCE</scope>
    <source>
        <strain evidence="3">CBS 118394</strain>
    </source>
</reference>
<evidence type="ECO:0000313" key="4">
    <source>
        <dbReference type="Proteomes" id="UP001283341"/>
    </source>
</evidence>
<proteinExistence type="predicted"/>
<keyword evidence="2" id="KW-0732">Signal</keyword>
<accession>A0AAE0I162</accession>
<dbReference type="AlphaFoldDB" id="A0AAE0I162"/>
<reference evidence="3" key="1">
    <citation type="journal article" date="2023" name="Mol. Phylogenet. Evol.">
        <title>Genome-scale phylogeny and comparative genomics of the fungal order Sordariales.</title>
        <authorList>
            <person name="Hensen N."/>
            <person name="Bonometti L."/>
            <person name="Westerberg I."/>
            <person name="Brannstrom I.O."/>
            <person name="Guillou S."/>
            <person name="Cros-Aarteil S."/>
            <person name="Calhoun S."/>
            <person name="Haridas S."/>
            <person name="Kuo A."/>
            <person name="Mondo S."/>
            <person name="Pangilinan J."/>
            <person name="Riley R."/>
            <person name="LaButti K."/>
            <person name="Andreopoulos B."/>
            <person name="Lipzen A."/>
            <person name="Chen C."/>
            <person name="Yan M."/>
            <person name="Daum C."/>
            <person name="Ng V."/>
            <person name="Clum A."/>
            <person name="Steindorff A."/>
            <person name="Ohm R.A."/>
            <person name="Martin F."/>
            <person name="Silar P."/>
            <person name="Natvig D.O."/>
            <person name="Lalanne C."/>
            <person name="Gautier V."/>
            <person name="Ament-Velasquez S.L."/>
            <person name="Kruys A."/>
            <person name="Hutchinson M.I."/>
            <person name="Powell A.J."/>
            <person name="Barry K."/>
            <person name="Miller A.N."/>
            <person name="Grigoriev I.V."/>
            <person name="Debuchy R."/>
            <person name="Gladieux P."/>
            <person name="Hiltunen Thoren M."/>
            <person name="Johannesson H."/>
        </authorList>
    </citation>
    <scope>NUCLEOTIDE SEQUENCE</scope>
    <source>
        <strain evidence="3">CBS 118394</strain>
    </source>
</reference>
<dbReference type="Proteomes" id="UP001283341">
    <property type="component" value="Unassembled WGS sequence"/>
</dbReference>
<organism evidence="3 4">
    <name type="scientific">Apodospora peruviana</name>
    <dbReference type="NCBI Taxonomy" id="516989"/>
    <lineage>
        <taxon>Eukaryota</taxon>
        <taxon>Fungi</taxon>
        <taxon>Dikarya</taxon>
        <taxon>Ascomycota</taxon>
        <taxon>Pezizomycotina</taxon>
        <taxon>Sordariomycetes</taxon>
        <taxon>Sordariomycetidae</taxon>
        <taxon>Sordariales</taxon>
        <taxon>Lasiosphaeriaceae</taxon>
        <taxon>Apodospora</taxon>
    </lineage>
</organism>
<keyword evidence="4" id="KW-1185">Reference proteome</keyword>